<accession>A0A6A6WV96</accession>
<reference evidence="2" key="1">
    <citation type="journal article" date="2020" name="Stud. Mycol.">
        <title>101 Dothideomycetes genomes: a test case for predicting lifestyles and emergence of pathogens.</title>
        <authorList>
            <person name="Haridas S."/>
            <person name="Albert R."/>
            <person name="Binder M."/>
            <person name="Bloem J."/>
            <person name="Labutti K."/>
            <person name="Salamov A."/>
            <person name="Andreopoulos B."/>
            <person name="Baker S."/>
            <person name="Barry K."/>
            <person name="Bills G."/>
            <person name="Bluhm B."/>
            <person name="Cannon C."/>
            <person name="Castanera R."/>
            <person name="Culley D."/>
            <person name="Daum C."/>
            <person name="Ezra D."/>
            <person name="Gonzalez J."/>
            <person name="Henrissat B."/>
            <person name="Kuo A."/>
            <person name="Liang C."/>
            <person name="Lipzen A."/>
            <person name="Lutzoni F."/>
            <person name="Magnuson J."/>
            <person name="Mondo S."/>
            <person name="Nolan M."/>
            <person name="Ohm R."/>
            <person name="Pangilinan J."/>
            <person name="Park H.-J."/>
            <person name="Ramirez L."/>
            <person name="Alfaro M."/>
            <person name="Sun H."/>
            <person name="Tritt A."/>
            <person name="Yoshinaga Y."/>
            <person name="Zwiers L.-H."/>
            <person name="Turgeon B."/>
            <person name="Goodwin S."/>
            <person name="Spatafora J."/>
            <person name="Crous P."/>
            <person name="Grigoriev I."/>
        </authorList>
    </citation>
    <scope>NUCLEOTIDE SEQUENCE</scope>
    <source>
        <strain evidence="2">CBS 109.77</strain>
    </source>
</reference>
<evidence type="ECO:0000313" key="3">
    <source>
        <dbReference type="Proteomes" id="UP000799757"/>
    </source>
</evidence>
<dbReference type="OrthoDB" id="771136at2759"/>
<sequence>MWFDAPPAASNGTFTGMALFGGIDTSKYSGDLVKVVNRAQSGQVGYYIAQPRVSVGGISLSDNTTDATAACQLDSGTHDDEISIGSGKEQAFFNATGITLSPSGYVAWPGTCDSIPANRTIDLTFPGVTPSESVTVKVPIRSYARLQFTGSGADAGFCTLSLSTNEYGGCMLGAPFSTAAFFAADDERGEVALAQGGVSMAKGGVDQGAVVSRIP</sequence>
<protein>
    <recommendedName>
        <fullName evidence="1">Peptidase A1 domain-containing protein</fullName>
    </recommendedName>
</protein>
<dbReference type="SUPFAM" id="SSF50630">
    <property type="entry name" value="Acid proteases"/>
    <property type="match status" value="1"/>
</dbReference>
<dbReference type="Pfam" id="PF00026">
    <property type="entry name" value="Asp"/>
    <property type="match status" value="1"/>
</dbReference>
<evidence type="ECO:0000259" key="1">
    <source>
        <dbReference type="PROSITE" id="PS51767"/>
    </source>
</evidence>
<proteinExistence type="predicted"/>
<dbReference type="Proteomes" id="UP000799757">
    <property type="component" value="Unassembled WGS sequence"/>
</dbReference>
<dbReference type="PROSITE" id="PS51767">
    <property type="entry name" value="PEPTIDASE_A1"/>
    <property type="match status" value="1"/>
</dbReference>
<name>A0A6A6WV96_9PLEO</name>
<gene>
    <name evidence="2" type="ORF">K505DRAFT_329241</name>
</gene>
<dbReference type="AlphaFoldDB" id="A0A6A6WV96"/>
<dbReference type="EMBL" id="MU002254">
    <property type="protein sequence ID" value="KAF2788036.1"/>
    <property type="molecule type" value="Genomic_DNA"/>
</dbReference>
<dbReference type="InterPro" id="IPR021109">
    <property type="entry name" value="Peptidase_aspartic_dom_sf"/>
</dbReference>
<organism evidence="2 3">
    <name type="scientific">Melanomma pulvis-pyrius CBS 109.77</name>
    <dbReference type="NCBI Taxonomy" id="1314802"/>
    <lineage>
        <taxon>Eukaryota</taxon>
        <taxon>Fungi</taxon>
        <taxon>Dikarya</taxon>
        <taxon>Ascomycota</taxon>
        <taxon>Pezizomycotina</taxon>
        <taxon>Dothideomycetes</taxon>
        <taxon>Pleosporomycetidae</taxon>
        <taxon>Pleosporales</taxon>
        <taxon>Melanommataceae</taxon>
        <taxon>Melanomma</taxon>
    </lineage>
</organism>
<evidence type="ECO:0000313" key="2">
    <source>
        <dbReference type="EMBL" id="KAF2788036.1"/>
    </source>
</evidence>
<dbReference type="Gene3D" id="2.40.70.10">
    <property type="entry name" value="Acid Proteases"/>
    <property type="match status" value="1"/>
</dbReference>
<feature type="domain" description="Peptidase A1" evidence="1">
    <location>
        <begin position="1"/>
        <end position="194"/>
    </location>
</feature>
<keyword evidence="3" id="KW-1185">Reference proteome</keyword>
<dbReference type="InterPro" id="IPR033121">
    <property type="entry name" value="PEPTIDASE_A1"/>
</dbReference>